<accession>A0A6P0G9M7</accession>
<gene>
    <name evidence="5" type="ORF">GCU54_01150</name>
</gene>
<dbReference type="AlphaFoldDB" id="A0A6P0G9M7"/>
<reference evidence="5 6" key="1">
    <citation type="submission" date="2019-12" db="EMBL/GenBank/DDBJ databases">
        <title>WGS of CPCC 203550 I12A-02606.</title>
        <authorList>
            <person name="Jiang Z."/>
        </authorList>
    </citation>
    <scope>NUCLEOTIDE SEQUENCE [LARGE SCALE GENOMIC DNA]</scope>
    <source>
        <strain evidence="5 6">I12A-02606</strain>
    </source>
</reference>
<name>A0A6P0G9M7_9ACTN</name>
<evidence type="ECO:0000256" key="4">
    <source>
        <dbReference type="PROSITE-ProRule" id="PRU00742"/>
    </source>
</evidence>
<sequence length="251" mass="26115">MPVRLLSAPWDSGVHDARKGAGPSALLRAGAADRLWARGSRVTRTALGPASDWQAELRTAFELQRAVARSAAAAHADGELPLLLSGDCHLTLGMVAALQGRGARVGLLWLDAHGDLDTPEVDPGAYLDGQGLAMVLGRCWQAATATVPAFTPLPEEQVVLVGARDLDPPRADVVHLHVDLDVYAPSIAPANGYAAPDGLPAADVLRIARQAAARVPVGSAALASYDPSYDPAGRLRDTALDLLEALASLPD</sequence>
<dbReference type="InterPro" id="IPR023696">
    <property type="entry name" value="Ureohydrolase_dom_sf"/>
</dbReference>
<dbReference type="EMBL" id="JAAGWE010000003">
    <property type="protein sequence ID" value="NEM04638.1"/>
    <property type="molecule type" value="Genomic_DNA"/>
</dbReference>
<dbReference type="Gene3D" id="3.40.800.10">
    <property type="entry name" value="Ureohydrolase domain"/>
    <property type="match status" value="2"/>
</dbReference>
<dbReference type="Proteomes" id="UP000471126">
    <property type="component" value="Unassembled WGS sequence"/>
</dbReference>
<dbReference type="Pfam" id="PF00491">
    <property type="entry name" value="Arginase"/>
    <property type="match status" value="2"/>
</dbReference>
<dbReference type="RefSeq" id="WP_163474869.1">
    <property type="nucleotide sequence ID" value="NZ_JAAGWE010000003.1"/>
</dbReference>
<dbReference type="GO" id="GO:0004053">
    <property type="term" value="F:arginase activity"/>
    <property type="evidence" value="ECO:0007669"/>
    <property type="project" value="TreeGrafter"/>
</dbReference>
<dbReference type="GO" id="GO:0005829">
    <property type="term" value="C:cytosol"/>
    <property type="evidence" value="ECO:0007669"/>
    <property type="project" value="TreeGrafter"/>
</dbReference>
<evidence type="ECO:0000256" key="1">
    <source>
        <dbReference type="ARBA" id="ARBA00022723"/>
    </source>
</evidence>
<keyword evidence="1" id="KW-0479">Metal-binding</keyword>
<evidence type="ECO:0000313" key="6">
    <source>
        <dbReference type="Proteomes" id="UP000471126"/>
    </source>
</evidence>
<dbReference type="PANTHER" id="PTHR43782">
    <property type="entry name" value="ARGINASE"/>
    <property type="match status" value="1"/>
</dbReference>
<dbReference type="GO" id="GO:0030145">
    <property type="term" value="F:manganese ion binding"/>
    <property type="evidence" value="ECO:0007669"/>
    <property type="project" value="TreeGrafter"/>
</dbReference>
<proteinExistence type="inferred from homology"/>
<keyword evidence="3" id="KW-0464">Manganese</keyword>
<keyword evidence="2" id="KW-0378">Hydrolase</keyword>
<comment type="similarity">
    <text evidence="4">Belongs to the arginase family.</text>
</comment>
<dbReference type="InterPro" id="IPR006035">
    <property type="entry name" value="Ureohydrolase"/>
</dbReference>
<dbReference type="PROSITE" id="PS51409">
    <property type="entry name" value="ARGINASE_2"/>
    <property type="match status" value="1"/>
</dbReference>
<evidence type="ECO:0008006" key="7">
    <source>
        <dbReference type="Google" id="ProtNLM"/>
    </source>
</evidence>
<organism evidence="5 6">
    <name type="scientific">Geodermatophilus normandii</name>
    <dbReference type="NCBI Taxonomy" id="1137989"/>
    <lineage>
        <taxon>Bacteria</taxon>
        <taxon>Bacillati</taxon>
        <taxon>Actinomycetota</taxon>
        <taxon>Actinomycetes</taxon>
        <taxon>Geodermatophilales</taxon>
        <taxon>Geodermatophilaceae</taxon>
        <taxon>Geodermatophilus</taxon>
    </lineage>
</organism>
<comment type="caution">
    <text evidence="5">The sequence shown here is derived from an EMBL/GenBank/DDBJ whole genome shotgun (WGS) entry which is preliminary data.</text>
</comment>
<dbReference type="SUPFAM" id="SSF52768">
    <property type="entry name" value="Arginase/deacetylase"/>
    <property type="match status" value="1"/>
</dbReference>
<dbReference type="PANTHER" id="PTHR43782:SF3">
    <property type="entry name" value="ARGINASE"/>
    <property type="match status" value="1"/>
</dbReference>
<evidence type="ECO:0000256" key="3">
    <source>
        <dbReference type="ARBA" id="ARBA00023211"/>
    </source>
</evidence>
<dbReference type="PRINTS" id="PR00116">
    <property type="entry name" value="ARGINASE"/>
</dbReference>
<protein>
    <recommendedName>
        <fullName evidence="7">Arginase family protein</fullName>
    </recommendedName>
</protein>
<evidence type="ECO:0000313" key="5">
    <source>
        <dbReference type="EMBL" id="NEM04638.1"/>
    </source>
</evidence>
<evidence type="ECO:0000256" key="2">
    <source>
        <dbReference type="ARBA" id="ARBA00022801"/>
    </source>
</evidence>